<gene>
    <name evidence="1" type="ORF">EVAR_56301_1</name>
</gene>
<evidence type="ECO:0000313" key="2">
    <source>
        <dbReference type="Proteomes" id="UP000299102"/>
    </source>
</evidence>
<sequence length="118" mass="13449">MFDHRRIPSYNWGRGKDKSMIDFIIVDDQLKSKVVDTIAEDNVIATEYMFDDENEITMDEIIKVLKRMKVGKATGYDRVSLEMLRGGGDIVANVLYHVECSIGHGVPKDWCRSVVVPL</sequence>
<reference evidence="1 2" key="1">
    <citation type="journal article" date="2019" name="Commun. Biol.">
        <title>The bagworm genome reveals a unique fibroin gene that provides high tensile strength.</title>
        <authorList>
            <person name="Kono N."/>
            <person name="Nakamura H."/>
            <person name="Ohtoshi R."/>
            <person name="Tomita M."/>
            <person name="Numata K."/>
            <person name="Arakawa K."/>
        </authorList>
    </citation>
    <scope>NUCLEOTIDE SEQUENCE [LARGE SCALE GENOMIC DNA]</scope>
</reference>
<protein>
    <submittedName>
        <fullName evidence="1">Uncharacterized protein</fullName>
    </submittedName>
</protein>
<proteinExistence type="predicted"/>
<dbReference type="EMBL" id="BGZK01001533">
    <property type="protein sequence ID" value="GBP81831.1"/>
    <property type="molecule type" value="Genomic_DNA"/>
</dbReference>
<organism evidence="1 2">
    <name type="scientific">Eumeta variegata</name>
    <name type="common">Bagworm moth</name>
    <name type="synonym">Eumeta japonica</name>
    <dbReference type="NCBI Taxonomy" id="151549"/>
    <lineage>
        <taxon>Eukaryota</taxon>
        <taxon>Metazoa</taxon>
        <taxon>Ecdysozoa</taxon>
        <taxon>Arthropoda</taxon>
        <taxon>Hexapoda</taxon>
        <taxon>Insecta</taxon>
        <taxon>Pterygota</taxon>
        <taxon>Neoptera</taxon>
        <taxon>Endopterygota</taxon>
        <taxon>Lepidoptera</taxon>
        <taxon>Glossata</taxon>
        <taxon>Ditrysia</taxon>
        <taxon>Tineoidea</taxon>
        <taxon>Psychidae</taxon>
        <taxon>Oiketicinae</taxon>
        <taxon>Eumeta</taxon>
    </lineage>
</organism>
<comment type="caution">
    <text evidence="1">The sequence shown here is derived from an EMBL/GenBank/DDBJ whole genome shotgun (WGS) entry which is preliminary data.</text>
</comment>
<dbReference type="Proteomes" id="UP000299102">
    <property type="component" value="Unassembled WGS sequence"/>
</dbReference>
<dbReference type="OrthoDB" id="425681at2759"/>
<accession>A0A4C1YZD6</accession>
<dbReference type="AlphaFoldDB" id="A0A4C1YZD6"/>
<name>A0A4C1YZD6_EUMVA</name>
<keyword evidence="2" id="KW-1185">Reference proteome</keyword>
<evidence type="ECO:0000313" key="1">
    <source>
        <dbReference type="EMBL" id="GBP81831.1"/>
    </source>
</evidence>